<reference evidence="6" key="1">
    <citation type="journal article" date="2019" name="Int. J. Syst. Evol. Microbiol.">
        <title>The Global Catalogue of Microorganisms (GCM) 10K type strain sequencing project: providing services to taxonomists for standard genome sequencing and annotation.</title>
        <authorList>
            <consortium name="The Broad Institute Genomics Platform"/>
            <consortium name="The Broad Institute Genome Sequencing Center for Infectious Disease"/>
            <person name="Wu L."/>
            <person name="Ma J."/>
        </authorList>
    </citation>
    <scope>NUCLEOTIDE SEQUENCE [LARGE SCALE GENOMIC DNA]</scope>
    <source>
        <strain evidence="6">JCM 12165</strain>
    </source>
</reference>
<evidence type="ECO:0000256" key="1">
    <source>
        <dbReference type="ARBA" id="ARBA00023015"/>
    </source>
</evidence>
<keyword evidence="6" id="KW-1185">Reference proteome</keyword>
<proteinExistence type="predicted"/>
<dbReference type="Gene3D" id="1.10.10.10">
    <property type="entry name" value="Winged helix-like DNA-binding domain superfamily/Winged helix DNA-binding domain"/>
    <property type="match status" value="1"/>
</dbReference>
<keyword evidence="2" id="KW-0238">DNA-binding</keyword>
<comment type="caution">
    <text evidence="5">The sequence shown here is derived from an EMBL/GenBank/DDBJ whole genome shotgun (WGS) entry which is preliminary data.</text>
</comment>
<protein>
    <submittedName>
        <fullName evidence="5">Winged helix-turn-helix transcriptional regulator</fullName>
    </submittedName>
</protein>
<evidence type="ECO:0000313" key="6">
    <source>
        <dbReference type="Proteomes" id="UP001597145"/>
    </source>
</evidence>
<keyword evidence="1" id="KW-0805">Transcription regulation</keyword>
<dbReference type="InterPro" id="IPR036388">
    <property type="entry name" value="WH-like_DNA-bd_sf"/>
</dbReference>
<evidence type="ECO:0000256" key="3">
    <source>
        <dbReference type="ARBA" id="ARBA00023163"/>
    </source>
</evidence>
<feature type="domain" description="HTH hxlR-type" evidence="4">
    <location>
        <begin position="31"/>
        <end position="129"/>
    </location>
</feature>
<dbReference type="InterPro" id="IPR036390">
    <property type="entry name" value="WH_DNA-bd_sf"/>
</dbReference>
<dbReference type="PANTHER" id="PTHR33204:SF39">
    <property type="entry name" value="TRANSCRIPTIONAL REGULATORY PROTEIN"/>
    <property type="match status" value="1"/>
</dbReference>
<dbReference type="RefSeq" id="WP_343969900.1">
    <property type="nucleotide sequence ID" value="NZ_BAAAJG010000001.1"/>
</dbReference>
<evidence type="ECO:0000313" key="5">
    <source>
        <dbReference type="EMBL" id="MFD1528664.1"/>
    </source>
</evidence>
<keyword evidence="3" id="KW-0804">Transcription</keyword>
<name>A0ABW4FEN4_9PSEU</name>
<sequence length="149" mass="16994">MEEGTSKEPTHCCGTDAAYGDAYQWDTREDCEVRQILDRIADKWSLLVIALLDRRTLRFTELRREIDGVSQRMLTVTLRQLERDGLVRRTVHPVVPPRVDYELTDMGGTLHETIQALVTWTETHQNAIAAARAEYDQRAAAEQNALARA</sequence>
<evidence type="ECO:0000259" key="4">
    <source>
        <dbReference type="PROSITE" id="PS51118"/>
    </source>
</evidence>
<dbReference type="PANTHER" id="PTHR33204">
    <property type="entry name" value="TRANSCRIPTIONAL REGULATOR, MARR FAMILY"/>
    <property type="match status" value="1"/>
</dbReference>
<dbReference type="Pfam" id="PF01638">
    <property type="entry name" value="HxlR"/>
    <property type="match status" value="1"/>
</dbReference>
<dbReference type="PROSITE" id="PS51118">
    <property type="entry name" value="HTH_HXLR"/>
    <property type="match status" value="1"/>
</dbReference>
<dbReference type="SUPFAM" id="SSF46785">
    <property type="entry name" value="Winged helix' DNA-binding domain"/>
    <property type="match status" value="1"/>
</dbReference>
<dbReference type="InterPro" id="IPR002577">
    <property type="entry name" value="HTH_HxlR"/>
</dbReference>
<dbReference type="EMBL" id="JBHUCP010000003">
    <property type="protein sequence ID" value="MFD1528664.1"/>
    <property type="molecule type" value="Genomic_DNA"/>
</dbReference>
<accession>A0ABW4FEN4</accession>
<evidence type="ECO:0000256" key="2">
    <source>
        <dbReference type="ARBA" id="ARBA00023125"/>
    </source>
</evidence>
<organism evidence="5 6">
    <name type="scientific">Pseudonocardia aurantiaca</name>
    <dbReference type="NCBI Taxonomy" id="75290"/>
    <lineage>
        <taxon>Bacteria</taxon>
        <taxon>Bacillati</taxon>
        <taxon>Actinomycetota</taxon>
        <taxon>Actinomycetes</taxon>
        <taxon>Pseudonocardiales</taxon>
        <taxon>Pseudonocardiaceae</taxon>
        <taxon>Pseudonocardia</taxon>
    </lineage>
</organism>
<gene>
    <name evidence="5" type="ORF">ACFSCY_04345</name>
</gene>
<dbReference type="Proteomes" id="UP001597145">
    <property type="component" value="Unassembled WGS sequence"/>
</dbReference>